<dbReference type="RefSeq" id="WP_134077123.1">
    <property type="nucleotide sequence ID" value="NZ_SOEB01000002.1"/>
</dbReference>
<evidence type="ECO:0000313" key="2">
    <source>
        <dbReference type="Proteomes" id="UP000295484"/>
    </source>
</evidence>
<proteinExistence type="predicted"/>
<evidence type="ECO:0000313" key="1">
    <source>
        <dbReference type="EMBL" id="TDX33419.1"/>
    </source>
</evidence>
<comment type="caution">
    <text evidence="1">The sequence shown here is derived from an EMBL/GenBank/DDBJ whole genome shotgun (WGS) entry which is preliminary data.</text>
</comment>
<sequence length="98" mass="9866">MKTWVSDGLRLAVDVAIDAGAQIAELTGGTAEAVARREFSGGIVAGAATITGAAEVAVLFPPGALVAGTWLVQVRVTVGGETQTVFEDRIAVAESLVA</sequence>
<organism evidence="1 2">
    <name type="scientific">Rhodovulum visakhapatnamense</name>
    <dbReference type="NCBI Taxonomy" id="364297"/>
    <lineage>
        <taxon>Bacteria</taxon>
        <taxon>Pseudomonadati</taxon>
        <taxon>Pseudomonadota</taxon>
        <taxon>Alphaproteobacteria</taxon>
        <taxon>Rhodobacterales</taxon>
        <taxon>Paracoccaceae</taxon>
        <taxon>Rhodovulum</taxon>
    </lineage>
</organism>
<dbReference type="EMBL" id="SOEB01000002">
    <property type="protein sequence ID" value="TDX33419.1"/>
    <property type="molecule type" value="Genomic_DNA"/>
</dbReference>
<dbReference type="AlphaFoldDB" id="A0A4R8G1F5"/>
<name>A0A4R8G1F5_9RHOB</name>
<dbReference type="Proteomes" id="UP000295484">
    <property type="component" value="Unassembled WGS sequence"/>
</dbReference>
<accession>A0A4R8G1F5</accession>
<gene>
    <name evidence="1" type="ORF">EV657_102298</name>
</gene>
<protein>
    <submittedName>
        <fullName evidence="1">Uncharacterized protein</fullName>
    </submittedName>
</protein>
<reference evidence="1 2" key="1">
    <citation type="submission" date="2019-03" db="EMBL/GenBank/DDBJ databases">
        <title>Genomic Encyclopedia of Type Strains, Phase IV (KMG-IV): sequencing the most valuable type-strain genomes for metagenomic binning, comparative biology and taxonomic classification.</title>
        <authorList>
            <person name="Goeker M."/>
        </authorList>
    </citation>
    <scope>NUCLEOTIDE SEQUENCE [LARGE SCALE GENOMIC DNA]</scope>
    <source>
        <strain evidence="1 2">JA181</strain>
    </source>
</reference>